<dbReference type="EMBL" id="JACSGT010000001">
    <property type="protein sequence ID" value="MCF2218451.1"/>
    <property type="molecule type" value="Genomic_DNA"/>
</dbReference>
<comment type="caution">
    <text evidence="1">The sequence shown here is derived from an EMBL/GenBank/DDBJ whole genome shotgun (WGS) entry which is preliminary data.</text>
</comment>
<name>A0ABS9C1L8_9FLAO</name>
<keyword evidence="2" id="KW-1185">Reference proteome</keyword>
<organism evidence="1 2">
    <name type="scientific">Chryseobacterium indicum</name>
    <dbReference type="NCBI Taxonomy" id="2766954"/>
    <lineage>
        <taxon>Bacteria</taxon>
        <taxon>Pseudomonadati</taxon>
        <taxon>Bacteroidota</taxon>
        <taxon>Flavobacteriia</taxon>
        <taxon>Flavobacteriales</taxon>
        <taxon>Weeksellaceae</taxon>
        <taxon>Chryseobacterium group</taxon>
        <taxon>Chryseobacterium</taxon>
    </lineage>
</organism>
<evidence type="ECO:0000313" key="1">
    <source>
        <dbReference type="EMBL" id="MCF2218451.1"/>
    </source>
</evidence>
<proteinExistence type="predicted"/>
<protein>
    <submittedName>
        <fullName evidence="1">Uncharacterized protein</fullName>
    </submittedName>
</protein>
<reference evidence="1" key="1">
    <citation type="submission" date="2021-08" db="EMBL/GenBank/DDBJ databases">
        <title>Complete genome sequence of Chryseobacterium sp strain PS-8.</title>
        <authorList>
            <person name="Das S.K."/>
        </authorList>
    </citation>
    <scope>NUCLEOTIDE SEQUENCE</scope>
    <source>
        <strain evidence="1">PS-8</strain>
    </source>
</reference>
<accession>A0ABS9C1L8</accession>
<gene>
    <name evidence="1" type="ORF">H9Q08_03955</name>
</gene>
<dbReference type="RefSeq" id="WP_235130198.1">
    <property type="nucleotide sequence ID" value="NZ_JACSGT010000001.1"/>
</dbReference>
<sequence length="405" mass="48037">MENFSTGDFVSLKNHPYIYDNNYIKISANADMTPPIMVIAEVLNKDEYDASTGKQIEKQLKCIYYSHKDGKYHDKWMKENQVKKLPSIKTYLNTNILKNIDDYDLNYLKDLYIGEQVCLTNVDYELNKKKVFIDNSDGKKINKEKNHLDFIPPVMTVIDVVKNKEEKKYSTKNKNILEKDCSKYLFKCQWYNNNSSSYSEDLFPSSILGKVNNQHDLLEITTFFLTGKYRLILKLKNPIQLETTNTQINNYVIKPLELVFNHYYYKLSYFDLFKRENLSICLNELIYERKKHFNSIYSLHNKLIFGAQYPRYGTTLKLITEDIFEVNDYFLITYIDKLNRITKRIIRVLGKDSYSEGFTINEEFPEKEYFFIIANCLFREGNIRHFNLEQIKEAIKIPDGAKLFE</sequence>
<dbReference type="Proteomes" id="UP001430374">
    <property type="component" value="Unassembled WGS sequence"/>
</dbReference>
<evidence type="ECO:0000313" key="2">
    <source>
        <dbReference type="Proteomes" id="UP001430374"/>
    </source>
</evidence>